<dbReference type="OrthoDB" id="7862810at2"/>
<dbReference type="EMBL" id="VLKU01000011">
    <property type="protein sequence ID" value="TWI31001.1"/>
    <property type="molecule type" value="Genomic_DNA"/>
</dbReference>
<name>A0A562NGF8_9RHOB</name>
<dbReference type="AlphaFoldDB" id="A0A562NGF8"/>
<evidence type="ECO:0000313" key="2">
    <source>
        <dbReference type="EMBL" id="TWI31001.1"/>
    </source>
</evidence>
<dbReference type="RefSeq" id="WP_145399311.1">
    <property type="nucleotide sequence ID" value="NZ_VLKU01000011.1"/>
</dbReference>
<gene>
    <name evidence="2" type="ORF">IQ24_03226</name>
</gene>
<dbReference type="Proteomes" id="UP000316225">
    <property type="component" value="Unassembled WGS sequence"/>
</dbReference>
<feature type="chain" id="PRO_5021870122" evidence="1">
    <location>
        <begin position="24"/>
        <end position="152"/>
    </location>
</feature>
<proteinExistence type="predicted"/>
<reference evidence="2 3" key="1">
    <citation type="journal article" date="2015" name="Stand. Genomic Sci.">
        <title>Genomic Encyclopedia of Bacterial and Archaeal Type Strains, Phase III: the genomes of soil and plant-associated and newly described type strains.</title>
        <authorList>
            <person name="Whitman W.B."/>
            <person name="Woyke T."/>
            <person name="Klenk H.P."/>
            <person name="Zhou Y."/>
            <person name="Lilburn T.G."/>
            <person name="Beck B.J."/>
            <person name="De Vos P."/>
            <person name="Vandamme P."/>
            <person name="Eisen J.A."/>
            <person name="Garrity G."/>
            <person name="Hugenholtz P."/>
            <person name="Kyrpides N.C."/>
        </authorList>
    </citation>
    <scope>NUCLEOTIDE SEQUENCE [LARGE SCALE GENOMIC DNA]</scope>
    <source>
        <strain evidence="2 3">CGMCC 1.5364</strain>
    </source>
</reference>
<feature type="signal peptide" evidence="1">
    <location>
        <begin position="1"/>
        <end position="23"/>
    </location>
</feature>
<organism evidence="2 3">
    <name type="scientific">Paracoccus sulfuroxidans</name>
    <dbReference type="NCBI Taxonomy" id="384678"/>
    <lineage>
        <taxon>Bacteria</taxon>
        <taxon>Pseudomonadati</taxon>
        <taxon>Pseudomonadota</taxon>
        <taxon>Alphaproteobacteria</taxon>
        <taxon>Rhodobacterales</taxon>
        <taxon>Paracoccaceae</taxon>
        <taxon>Paracoccus</taxon>
    </lineage>
</organism>
<sequence length="152" mass="16107">MTRTTRATAALVAALLLPGLGHAQEVRSCDQGFEPDSIVEPWDQNSATFANGDIRVAVLDTIEPAAAAFQLLILSPPRDEVGGRQCHIIGHDSGNGFGSVYFDKRTTSYDPTKGLTITVPVMPPGGGEEATYLKITINQSTGEIQTSASHNP</sequence>
<protein>
    <submittedName>
        <fullName evidence="2">Uncharacterized protein</fullName>
    </submittedName>
</protein>
<comment type="caution">
    <text evidence="2">The sequence shown here is derived from an EMBL/GenBank/DDBJ whole genome shotgun (WGS) entry which is preliminary data.</text>
</comment>
<accession>A0A562NGF8</accession>
<evidence type="ECO:0000313" key="3">
    <source>
        <dbReference type="Proteomes" id="UP000316225"/>
    </source>
</evidence>
<keyword evidence="3" id="KW-1185">Reference proteome</keyword>
<keyword evidence="1" id="KW-0732">Signal</keyword>
<evidence type="ECO:0000256" key="1">
    <source>
        <dbReference type="SAM" id="SignalP"/>
    </source>
</evidence>